<accession>A0AAV0WKT0</accession>
<gene>
    <name evidence="1" type="ORF">MEUPH1_LOCUS12061</name>
</gene>
<dbReference type="EMBL" id="CARXXK010000002">
    <property type="protein sequence ID" value="CAI6356316.1"/>
    <property type="molecule type" value="Genomic_DNA"/>
</dbReference>
<organism evidence="1 2">
    <name type="scientific">Macrosiphum euphorbiae</name>
    <name type="common">potato aphid</name>
    <dbReference type="NCBI Taxonomy" id="13131"/>
    <lineage>
        <taxon>Eukaryota</taxon>
        <taxon>Metazoa</taxon>
        <taxon>Ecdysozoa</taxon>
        <taxon>Arthropoda</taxon>
        <taxon>Hexapoda</taxon>
        <taxon>Insecta</taxon>
        <taxon>Pterygota</taxon>
        <taxon>Neoptera</taxon>
        <taxon>Paraneoptera</taxon>
        <taxon>Hemiptera</taxon>
        <taxon>Sternorrhyncha</taxon>
        <taxon>Aphidomorpha</taxon>
        <taxon>Aphidoidea</taxon>
        <taxon>Aphididae</taxon>
        <taxon>Macrosiphini</taxon>
        <taxon>Macrosiphum</taxon>
    </lineage>
</organism>
<protein>
    <recommendedName>
        <fullName evidence="3">DDE Tnp4 domain-containing protein</fullName>
    </recommendedName>
</protein>
<keyword evidence="2" id="KW-1185">Reference proteome</keyword>
<dbReference type="AlphaFoldDB" id="A0AAV0WKT0"/>
<dbReference type="Proteomes" id="UP001160148">
    <property type="component" value="Unassembled WGS sequence"/>
</dbReference>
<sequence>MAVVDANYYCRARRNVECAFGILCRKFEIFYGFIAVGPDFVNTIVQAATVLHNYIRRRDGFAFEDTLNCDNMLAIESRSLVGQQVRDQFAQYFLSEVGSVPWQNNRI</sequence>
<evidence type="ECO:0000313" key="2">
    <source>
        <dbReference type="Proteomes" id="UP001160148"/>
    </source>
</evidence>
<name>A0AAV0WKT0_9HEMI</name>
<comment type="caution">
    <text evidence="1">The sequence shown here is derived from an EMBL/GenBank/DDBJ whole genome shotgun (WGS) entry which is preliminary data.</text>
</comment>
<proteinExistence type="predicted"/>
<evidence type="ECO:0000313" key="1">
    <source>
        <dbReference type="EMBL" id="CAI6356316.1"/>
    </source>
</evidence>
<reference evidence="1 2" key="1">
    <citation type="submission" date="2023-01" db="EMBL/GenBank/DDBJ databases">
        <authorList>
            <person name="Whitehead M."/>
        </authorList>
    </citation>
    <scope>NUCLEOTIDE SEQUENCE [LARGE SCALE GENOMIC DNA]</scope>
</reference>
<evidence type="ECO:0008006" key="3">
    <source>
        <dbReference type="Google" id="ProtNLM"/>
    </source>
</evidence>